<sequence>MSRNSLNTPKEPPPGQPRLKFPAVQPPRTVPASPANASTNGDDEHQSLIAKAVAMNLMLPGEDHTIALPTKLIQLAASAKDGKPKADIWEKVGLIGKILQECSYKDRMRKFRDEIMEKIEEKFDDETCRLEGRVKAMRKEVEDASNASTKLKDKVEKLVRDADARGTTSWAGLMELEAGEIEGTSTAQLSYASAAQAKSVAQHIQQPRHNPAIRDAELKD</sequence>
<reference evidence="3" key="2">
    <citation type="journal article" date="2023" name="Proc. Natl. Acad. Sci. U.S.A.">
        <title>A global phylogenomic analysis of the shiitake genus Lentinula.</title>
        <authorList>
            <person name="Sierra-Patev S."/>
            <person name="Min B."/>
            <person name="Naranjo-Ortiz M."/>
            <person name="Looney B."/>
            <person name="Konkel Z."/>
            <person name="Slot J.C."/>
            <person name="Sakamoto Y."/>
            <person name="Steenwyk J.L."/>
            <person name="Rokas A."/>
            <person name="Carro J."/>
            <person name="Camarero S."/>
            <person name="Ferreira P."/>
            <person name="Molpeceres G."/>
            <person name="Ruiz-Duenas F.J."/>
            <person name="Serrano A."/>
            <person name="Henrissat B."/>
            <person name="Drula E."/>
            <person name="Hughes K.W."/>
            <person name="Mata J.L."/>
            <person name="Ishikawa N.K."/>
            <person name="Vargas-Isla R."/>
            <person name="Ushijima S."/>
            <person name="Smith C.A."/>
            <person name="Donoghue J."/>
            <person name="Ahrendt S."/>
            <person name="Andreopoulos W."/>
            <person name="He G."/>
            <person name="LaButti K."/>
            <person name="Lipzen A."/>
            <person name="Ng V."/>
            <person name="Riley R."/>
            <person name="Sandor L."/>
            <person name="Barry K."/>
            <person name="Martinez A.T."/>
            <person name="Xiao Y."/>
            <person name="Gibbons J.G."/>
            <person name="Terashima K."/>
            <person name="Grigoriev I.V."/>
            <person name="Hibbett D."/>
        </authorList>
    </citation>
    <scope>NUCLEOTIDE SEQUENCE</scope>
    <source>
        <strain evidence="3">Sp2 HRB7682 ss15</strain>
    </source>
</reference>
<organism evidence="3 4">
    <name type="scientific">Lentinula lateritia</name>
    <dbReference type="NCBI Taxonomy" id="40482"/>
    <lineage>
        <taxon>Eukaryota</taxon>
        <taxon>Fungi</taxon>
        <taxon>Dikarya</taxon>
        <taxon>Basidiomycota</taxon>
        <taxon>Agaricomycotina</taxon>
        <taxon>Agaricomycetes</taxon>
        <taxon>Agaricomycetidae</taxon>
        <taxon>Agaricales</taxon>
        <taxon>Marasmiineae</taxon>
        <taxon>Omphalotaceae</taxon>
        <taxon>Lentinula</taxon>
    </lineage>
</organism>
<keyword evidence="1" id="KW-0175">Coiled coil</keyword>
<reference evidence="3" key="1">
    <citation type="submission" date="2022-08" db="EMBL/GenBank/DDBJ databases">
        <authorList>
            <consortium name="DOE Joint Genome Institute"/>
            <person name="Min B."/>
            <person name="Riley R."/>
            <person name="Sierra-Patev S."/>
            <person name="Naranjo-Ortiz M."/>
            <person name="Looney B."/>
            <person name="Konkel Z."/>
            <person name="Slot J.C."/>
            <person name="Sakamoto Y."/>
            <person name="Steenwyk J.L."/>
            <person name="Rokas A."/>
            <person name="Carro J."/>
            <person name="Camarero S."/>
            <person name="Ferreira P."/>
            <person name="Molpeceres G."/>
            <person name="Ruiz-Duenas F.J."/>
            <person name="Serrano A."/>
            <person name="Henrissat B."/>
            <person name="Drula E."/>
            <person name="Hughes K.W."/>
            <person name="Mata J.L."/>
            <person name="Ishikawa N.K."/>
            <person name="Vargas-Isla R."/>
            <person name="Ushijima S."/>
            <person name="Smith C.A."/>
            <person name="Ahrendt S."/>
            <person name="Andreopoulos W."/>
            <person name="He G."/>
            <person name="Labutti K."/>
            <person name="Lipzen A."/>
            <person name="Ng V."/>
            <person name="Sandor L."/>
            <person name="Barry K."/>
            <person name="Martinez A.T."/>
            <person name="Xiao Y."/>
            <person name="Gibbons J.G."/>
            <person name="Terashima K."/>
            <person name="Hibbett D.S."/>
            <person name="Grigoriev I.V."/>
        </authorList>
    </citation>
    <scope>NUCLEOTIDE SEQUENCE</scope>
    <source>
        <strain evidence="3">Sp2 HRB7682 ss15</strain>
    </source>
</reference>
<feature type="coiled-coil region" evidence="1">
    <location>
        <begin position="134"/>
        <end position="161"/>
    </location>
</feature>
<comment type="caution">
    <text evidence="3">The sequence shown here is derived from an EMBL/GenBank/DDBJ whole genome shotgun (WGS) entry which is preliminary data.</text>
</comment>
<dbReference type="Proteomes" id="UP001150238">
    <property type="component" value="Unassembled WGS sequence"/>
</dbReference>
<dbReference type="AlphaFoldDB" id="A0A9W9ARC5"/>
<dbReference type="EMBL" id="JANVFS010000008">
    <property type="protein sequence ID" value="KAJ4488893.1"/>
    <property type="molecule type" value="Genomic_DNA"/>
</dbReference>
<evidence type="ECO:0000313" key="3">
    <source>
        <dbReference type="EMBL" id="KAJ4488893.1"/>
    </source>
</evidence>
<feature type="region of interest" description="Disordered" evidence="2">
    <location>
        <begin position="200"/>
        <end position="220"/>
    </location>
</feature>
<evidence type="ECO:0000256" key="2">
    <source>
        <dbReference type="SAM" id="MobiDB-lite"/>
    </source>
</evidence>
<protein>
    <submittedName>
        <fullName evidence="3">Uncharacterized protein</fullName>
    </submittedName>
</protein>
<accession>A0A9W9ARC5</accession>
<gene>
    <name evidence="3" type="ORF">C8J55DRAFT_487094</name>
</gene>
<evidence type="ECO:0000313" key="4">
    <source>
        <dbReference type="Proteomes" id="UP001150238"/>
    </source>
</evidence>
<name>A0A9W9ARC5_9AGAR</name>
<evidence type="ECO:0000256" key="1">
    <source>
        <dbReference type="SAM" id="Coils"/>
    </source>
</evidence>
<proteinExistence type="predicted"/>
<feature type="region of interest" description="Disordered" evidence="2">
    <location>
        <begin position="1"/>
        <end position="43"/>
    </location>
</feature>